<accession>A0AAQ0HKG8</accession>
<reference evidence="2 3" key="1">
    <citation type="submission" date="2018-08" db="EMBL/GenBank/DDBJ databases">
        <title>Genomic Encyclopedia of Archaeal and Bacterial Type Strains, Phase II (KMG-II): from individual species to whole genera.</title>
        <authorList>
            <person name="Goeker M."/>
        </authorList>
    </citation>
    <scope>NUCLEOTIDE SEQUENCE [LARGE SCALE GENOMIC DNA]</scope>
    <source>
        <strain evidence="2 3">DSM 582</strain>
    </source>
</reference>
<dbReference type="Pfam" id="PF14236">
    <property type="entry name" value="DruA"/>
    <property type="match status" value="2"/>
</dbReference>
<protein>
    <submittedName>
        <fullName evidence="2">Uncharacterized protein DUF4338</fullName>
    </submittedName>
</protein>
<dbReference type="InterPro" id="IPR025639">
    <property type="entry name" value="DruA"/>
</dbReference>
<organism evidence="2 3">
    <name type="scientific">Paracoccus versutus</name>
    <name type="common">Thiobacillus versutus</name>
    <dbReference type="NCBI Taxonomy" id="34007"/>
    <lineage>
        <taxon>Bacteria</taxon>
        <taxon>Pseudomonadati</taxon>
        <taxon>Pseudomonadota</taxon>
        <taxon>Alphaproteobacteria</taxon>
        <taxon>Rhodobacterales</taxon>
        <taxon>Paracoccaceae</taxon>
        <taxon>Paracoccus</taxon>
    </lineage>
</organism>
<feature type="region of interest" description="Disordered" evidence="1">
    <location>
        <begin position="655"/>
        <end position="678"/>
    </location>
</feature>
<dbReference type="AlphaFoldDB" id="A0AAQ0HKG8"/>
<evidence type="ECO:0000313" key="3">
    <source>
        <dbReference type="Proteomes" id="UP000256794"/>
    </source>
</evidence>
<dbReference type="EMBL" id="QUMX01000006">
    <property type="protein sequence ID" value="REG53309.1"/>
    <property type="molecule type" value="Genomic_DNA"/>
</dbReference>
<sequence>MVQHELDRSKLRPFTPFLAPEEREELHELLNFTGPTPPGFAQSLRRLARRYVDEGDSSKLRAICLLVADLLDQGWHVAFEGNGLHFEAPGIEASPDQSVDDIKLRIRSALQVARRRQLSEPSVAKFIKRMERRTSRQPGVRSSVLDLIDDGAALGRDIEAINQLPVTERDLALARLIDPMVEVCQAGAKCSETGLQLNEIWRYFRHTWAHEYRPIPGRQLLVLIRNAARPGRPVMGIAMLASPVMRLSARDHWIGWLRDSTEENLRSGLWDPACLAEALLDRLNASIGEVRWDDLVRPDEIESPSENTILRLEQKASGAAYARDLELRAHYQTSIQEGDQVRPMRGTVKVNGADTDWVRASEDLLFVRKRAELLAQLLFAKQMFRAANLASEPSSALDQLFSARSGQRAIDIALTEFRKAGLSSRVADVSICGAIAPYNELLGGKLVALLLASKEVRDHYSKRYNGQVSVIASQMAGRAISKPADLCVLTTTSLYGVGSSQYNRLNLRAIQNEGLTHDLRWDSIGQSKTGGFGTLHLGQDTAHALRLMAQSLHTSRRVNNRFGEGTSPRLRQIREGLDALGIASDRILHHATPRLFYACELGANARDALMGLSSIETEAPSADAISAAWRRRWLDGRARRDETIASLKVLGPNSVQRSLDTEPMPGLLTALGNQEQLE</sequence>
<comment type="caution">
    <text evidence="2">The sequence shown here is derived from an EMBL/GenBank/DDBJ whole genome shotgun (WGS) entry which is preliminary data.</text>
</comment>
<name>A0AAQ0HKG8_PARVE</name>
<evidence type="ECO:0000256" key="1">
    <source>
        <dbReference type="SAM" id="MobiDB-lite"/>
    </source>
</evidence>
<evidence type="ECO:0000313" key="2">
    <source>
        <dbReference type="EMBL" id="REG53309.1"/>
    </source>
</evidence>
<keyword evidence="3" id="KW-1185">Reference proteome</keyword>
<gene>
    <name evidence="2" type="ORF">ATH84_100650</name>
</gene>
<dbReference type="Proteomes" id="UP000256794">
    <property type="component" value="Unassembled WGS sequence"/>
</dbReference>
<proteinExistence type="predicted"/>